<evidence type="ECO:0000256" key="1">
    <source>
        <dbReference type="SAM" id="Phobius"/>
    </source>
</evidence>
<accession>A0A6J4JH60</accession>
<name>A0A6J4JH60_9ACTN</name>
<evidence type="ECO:0000313" key="2">
    <source>
        <dbReference type="EMBL" id="CAA9276977.1"/>
    </source>
</evidence>
<feature type="transmembrane region" description="Helical" evidence="1">
    <location>
        <begin position="259"/>
        <end position="281"/>
    </location>
</feature>
<protein>
    <submittedName>
        <fullName evidence="2">Uncharacterized protein</fullName>
    </submittedName>
</protein>
<keyword evidence="1" id="KW-1133">Transmembrane helix</keyword>
<dbReference type="AlphaFoldDB" id="A0A6J4JH60"/>
<keyword evidence="1" id="KW-0472">Membrane</keyword>
<gene>
    <name evidence="2" type="ORF">AVDCRST_MAG41-3290</name>
</gene>
<proteinExistence type="predicted"/>
<organism evidence="2">
    <name type="scientific">uncultured Mycobacteriales bacterium</name>
    <dbReference type="NCBI Taxonomy" id="581187"/>
    <lineage>
        <taxon>Bacteria</taxon>
        <taxon>Bacillati</taxon>
        <taxon>Actinomycetota</taxon>
        <taxon>Actinomycetes</taxon>
        <taxon>Mycobacteriales</taxon>
        <taxon>environmental samples</taxon>
    </lineage>
</organism>
<keyword evidence="1" id="KW-0812">Transmembrane</keyword>
<reference evidence="2" key="1">
    <citation type="submission" date="2020-02" db="EMBL/GenBank/DDBJ databases">
        <authorList>
            <person name="Meier V. D."/>
        </authorList>
    </citation>
    <scope>NUCLEOTIDE SEQUENCE</scope>
    <source>
        <strain evidence="2">AVDCRST_MAG41</strain>
    </source>
</reference>
<dbReference type="EMBL" id="CADCTP010000302">
    <property type="protein sequence ID" value="CAA9276977.1"/>
    <property type="molecule type" value="Genomic_DNA"/>
</dbReference>
<sequence length="282" mass="31783">MTAPQDPGVQRDSLVRAQFAPDARRAMPDDPARLALVLDNHDTVTRLVRVELSGPLARYTRPRRQPRLELLSRRQQEVTLEVRPEETRPEGGHTYDLTAVVVDEKLEQVVFTTTARIGVERAPGVAARAGGANPDTVVHQGVVHLKVHVRNTGNVPLLVDAQKVNPDFWVRDEDRRKEEQLAAARRAVRGERVAPRTPERLRPRQAHDFDILITPPPYYFGVAPRRWWVPVGVRGEDVDPECVFVDFVQRPRIEVEKRMVWLAGAVAAALLVLIVFMVVLAT</sequence>